<gene>
    <name evidence="3" type="ORF">DCS_06670</name>
</gene>
<dbReference type="GO" id="GO:0031505">
    <property type="term" value="P:fungal-type cell wall organization"/>
    <property type="evidence" value="ECO:0007669"/>
    <property type="project" value="TreeGrafter"/>
</dbReference>
<protein>
    <submittedName>
        <fullName evidence="3">Integral membrane protein</fullName>
    </submittedName>
</protein>
<feature type="region of interest" description="Disordered" evidence="1">
    <location>
        <begin position="264"/>
        <end position="326"/>
    </location>
</feature>
<proteinExistence type="predicted"/>
<sequence length="326" mass="34698">MAVGRFLCVALPLILTVASIVALLVATLSGVAHGSMYMFRINVANLTINPANVGSVASRLGINLKPRADAQTGNITAGNLGLADVYDVNLWGYCSTSKDGKRECTKAQFDWASSKLNTTWIETFGSAAGANITLPTEIKNSLTAFRTVTKWTEVAFIVALVALGVALLSGLFATCSRGMSCLTWLVASVAAVLVGLAAGLATAMAAIVIGAVEGTARFYGVGASFDRRFLASVWIATAFAMAAGFFWIFTICCCKPERRDRSSRADKHAAGEKTFPSKGYAPLTSDHEMRGAYYNPHQQSQPSQPPRYPSGTGRSDLAYEPYSHRA</sequence>
<dbReference type="InterPro" id="IPR009571">
    <property type="entry name" value="SUR7/Rim9-like_fungi"/>
</dbReference>
<evidence type="ECO:0000256" key="1">
    <source>
        <dbReference type="SAM" id="MobiDB-lite"/>
    </source>
</evidence>
<accession>A0A151GC93</accession>
<dbReference type="GO" id="GO:0051285">
    <property type="term" value="C:cell cortex of cell tip"/>
    <property type="evidence" value="ECO:0007669"/>
    <property type="project" value="TreeGrafter"/>
</dbReference>
<keyword evidence="2" id="KW-0812">Transmembrane</keyword>
<dbReference type="InParanoid" id="A0A151GC93"/>
<keyword evidence="2" id="KW-0472">Membrane</keyword>
<name>A0A151GC93_DRECN</name>
<comment type="caution">
    <text evidence="3">The sequence shown here is derived from an EMBL/GenBank/DDBJ whole genome shotgun (WGS) entry which is preliminary data.</text>
</comment>
<evidence type="ECO:0000313" key="4">
    <source>
        <dbReference type="Proteomes" id="UP000076580"/>
    </source>
</evidence>
<feature type="compositionally biased region" description="Low complexity" evidence="1">
    <location>
        <begin position="293"/>
        <end position="302"/>
    </location>
</feature>
<evidence type="ECO:0000256" key="2">
    <source>
        <dbReference type="SAM" id="Phobius"/>
    </source>
</evidence>
<dbReference type="PANTHER" id="PTHR28019">
    <property type="entry name" value="CELL MEMBRANE PROTEIN YLR413W-RELATED"/>
    <property type="match status" value="1"/>
</dbReference>
<dbReference type="PANTHER" id="PTHR28019:SF3">
    <property type="entry name" value="INTEGRAL MEMBRANE PROTEIN (AFU_ORTHOLOGUE AFUA_6G07470)"/>
    <property type="match status" value="1"/>
</dbReference>
<evidence type="ECO:0000313" key="3">
    <source>
        <dbReference type="EMBL" id="KYK54710.1"/>
    </source>
</evidence>
<dbReference type="AlphaFoldDB" id="A0A151GC93"/>
<dbReference type="Gene3D" id="1.20.140.150">
    <property type="match status" value="1"/>
</dbReference>
<dbReference type="Pfam" id="PF06687">
    <property type="entry name" value="SUR7"/>
    <property type="match status" value="1"/>
</dbReference>
<feature type="transmembrane region" description="Helical" evidence="2">
    <location>
        <begin position="182"/>
        <end position="209"/>
    </location>
</feature>
<dbReference type="GO" id="GO:0005886">
    <property type="term" value="C:plasma membrane"/>
    <property type="evidence" value="ECO:0007669"/>
    <property type="project" value="InterPro"/>
</dbReference>
<dbReference type="RefSeq" id="XP_040654062.1">
    <property type="nucleotide sequence ID" value="XM_040803958.1"/>
</dbReference>
<keyword evidence="2" id="KW-1133">Transmembrane helix</keyword>
<feature type="transmembrane region" description="Helical" evidence="2">
    <location>
        <begin position="154"/>
        <end position="175"/>
    </location>
</feature>
<organism evidence="3 4">
    <name type="scientific">Drechmeria coniospora</name>
    <name type="common">Nematophagous fungus</name>
    <name type="synonym">Meria coniospora</name>
    <dbReference type="NCBI Taxonomy" id="98403"/>
    <lineage>
        <taxon>Eukaryota</taxon>
        <taxon>Fungi</taxon>
        <taxon>Dikarya</taxon>
        <taxon>Ascomycota</taxon>
        <taxon>Pezizomycotina</taxon>
        <taxon>Sordariomycetes</taxon>
        <taxon>Hypocreomycetidae</taxon>
        <taxon>Hypocreales</taxon>
        <taxon>Ophiocordycipitaceae</taxon>
        <taxon>Drechmeria</taxon>
    </lineage>
</organism>
<reference evidence="3 4" key="1">
    <citation type="journal article" date="2016" name="Sci. Rep.">
        <title>Insights into Adaptations to a Near-Obligate Nematode Endoparasitic Lifestyle from the Finished Genome of Drechmeria coniospora.</title>
        <authorList>
            <person name="Zhang L."/>
            <person name="Zhou Z."/>
            <person name="Guo Q."/>
            <person name="Fokkens L."/>
            <person name="Miskei M."/>
            <person name="Pocsi I."/>
            <person name="Zhang W."/>
            <person name="Chen M."/>
            <person name="Wang L."/>
            <person name="Sun Y."/>
            <person name="Donzelli B.G."/>
            <person name="Gibson D.M."/>
            <person name="Nelson D.R."/>
            <person name="Luo J.G."/>
            <person name="Rep M."/>
            <person name="Liu H."/>
            <person name="Yang S."/>
            <person name="Wang J."/>
            <person name="Krasnoff S.B."/>
            <person name="Xu Y."/>
            <person name="Molnar I."/>
            <person name="Lin M."/>
        </authorList>
    </citation>
    <scope>NUCLEOTIDE SEQUENCE [LARGE SCALE GENOMIC DNA]</scope>
    <source>
        <strain evidence="3 4">ARSEF 6962</strain>
    </source>
</reference>
<feature type="transmembrane region" description="Helical" evidence="2">
    <location>
        <begin position="229"/>
        <end position="254"/>
    </location>
</feature>
<dbReference type="InterPro" id="IPR052413">
    <property type="entry name" value="SUR7_domain"/>
</dbReference>
<dbReference type="Proteomes" id="UP000076580">
    <property type="component" value="Chromosome 03"/>
</dbReference>
<keyword evidence="4" id="KW-1185">Reference proteome</keyword>
<dbReference type="EMBL" id="LAYC01000003">
    <property type="protein sequence ID" value="KYK54710.1"/>
    <property type="molecule type" value="Genomic_DNA"/>
</dbReference>
<dbReference type="OrthoDB" id="4480814at2759"/>
<dbReference type="GeneID" id="63719313"/>